<dbReference type="PANTHER" id="PTHR32319:SF0">
    <property type="entry name" value="BACTERIAL HEMOLYSIN-LIKE PROTEIN"/>
    <property type="match status" value="1"/>
</dbReference>
<organism evidence="3 4">
    <name type="scientific">candidate division WWE3 bacterium GW2011_GWC2_44_9</name>
    <dbReference type="NCBI Taxonomy" id="1619125"/>
    <lineage>
        <taxon>Bacteria</taxon>
        <taxon>Katanobacteria</taxon>
    </lineage>
</organism>
<gene>
    <name evidence="3" type="ORF">UW82_C0007G0007</name>
</gene>
<dbReference type="EMBL" id="LCJU01000007">
    <property type="protein sequence ID" value="KKT84891.1"/>
    <property type="molecule type" value="Genomic_DNA"/>
</dbReference>
<evidence type="ECO:0000313" key="4">
    <source>
        <dbReference type="Proteomes" id="UP000034504"/>
    </source>
</evidence>
<dbReference type="Gene3D" id="3.40.50.150">
    <property type="entry name" value="Vaccinia Virus protein VP39"/>
    <property type="match status" value="1"/>
</dbReference>
<dbReference type="GO" id="GO:0003723">
    <property type="term" value="F:RNA binding"/>
    <property type="evidence" value="ECO:0007669"/>
    <property type="project" value="UniProtKB-KW"/>
</dbReference>
<dbReference type="Pfam" id="PF01728">
    <property type="entry name" value="FtsJ"/>
    <property type="match status" value="1"/>
</dbReference>
<evidence type="ECO:0000313" key="3">
    <source>
        <dbReference type="EMBL" id="KKT84891.1"/>
    </source>
</evidence>
<sequence length="187" mass="20419">MIESNRFASRAGAKLLYALDIFKVDVTGKICADFGSSTGGFVDCLLQHGVKKVYAVETGYGLLAWKLRTDPRVMVLEKTNALHVELPEKMDLITIDTGWTKQALILASAQKALKETGKVITLIKPSFEAGKKHPQIKQAADEVAELLNDITENIEEAGFKVLGLVESPILGAKGRNIEYLGYLAVDK</sequence>
<dbReference type="InterPro" id="IPR002877">
    <property type="entry name" value="RNA_MeTrfase_FtsJ_dom"/>
</dbReference>
<dbReference type="SUPFAM" id="SSF53335">
    <property type="entry name" value="S-adenosyl-L-methionine-dependent methyltransferases"/>
    <property type="match status" value="1"/>
</dbReference>
<feature type="domain" description="Ribosomal RNA methyltransferase FtsJ" evidence="2">
    <location>
        <begin position="7"/>
        <end position="180"/>
    </location>
</feature>
<dbReference type="PATRIC" id="fig|1619125.3.peg.235"/>
<proteinExistence type="predicted"/>
<dbReference type="GO" id="GO:0032259">
    <property type="term" value="P:methylation"/>
    <property type="evidence" value="ECO:0007669"/>
    <property type="project" value="InterPro"/>
</dbReference>
<protein>
    <submittedName>
        <fullName evidence="3">Hemolysin A</fullName>
    </submittedName>
</protein>
<dbReference type="GO" id="GO:0008168">
    <property type="term" value="F:methyltransferase activity"/>
    <property type="evidence" value="ECO:0007669"/>
    <property type="project" value="InterPro"/>
</dbReference>
<dbReference type="InterPro" id="IPR047048">
    <property type="entry name" value="TlyA"/>
</dbReference>
<reference evidence="3 4" key="1">
    <citation type="journal article" date="2015" name="Nature">
        <title>rRNA introns, odd ribosomes, and small enigmatic genomes across a large radiation of phyla.</title>
        <authorList>
            <person name="Brown C.T."/>
            <person name="Hug L.A."/>
            <person name="Thomas B.C."/>
            <person name="Sharon I."/>
            <person name="Castelle C.J."/>
            <person name="Singh A."/>
            <person name="Wilkins M.J."/>
            <person name="Williams K.H."/>
            <person name="Banfield J.F."/>
        </authorList>
    </citation>
    <scope>NUCLEOTIDE SEQUENCE [LARGE SCALE GENOMIC DNA]</scope>
</reference>
<accession>A0A0G1KMG5</accession>
<comment type="caution">
    <text evidence="3">The sequence shown here is derived from an EMBL/GenBank/DDBJ whole genome shotgun (WGS) entry which is preliminary data.</text>
</comment>
<keyword evidence="1" id="KW-0694">RNA-binding</keyword>
<evidence type="ECO:0000256" key="1">
    <source>
        <dbReference type="ARBA" id="ARBA00022884"/>
    </source>
</evidence>
<name>A0A0G1KMG5_UNCKA</name>
<dbReference type="InterPro" id="IPR029063">
    <property type="entry name" value="SAM-dependent_MTases_sf"/>
</dbReference>
<dbReference type="PANTHER" id="PTHR32319">
    <property type="entry name" value="BACTERIAL HEMOLYSIN-LIKE PROTEIN"/>
    <property type="match status" value="1"/>
</dbReference>
<evidence type="ECO:0000259" key="2">
    <source>
        <dbReference type="Pfam" id="PF01728"/>
    </source>
</evidence>
<dbReference type="Proteomes" id="UP000034504">
    <property type="component" value="Unassembled WGS sequence"/>
</dbReference>
<dbReference type="AlphaFoldDB" id="A0A0G1KMG5"/>